<dbReference type="GO" id="GO:0016757">
    <property type="term" value="F:glycosyltransferase activity"/>
    <property type="evidence" value="ECO:0007669"/>
    <property type="project" value="UniProtKB-KW"/>
</dbReference>
<evidence type="ECO:0000256" key="5">
    <source>
        <dbReference type="PIRSR" id="PIRSR036289-51"/>
    </source>
</evidence>
<dbReference type="SUPFAM" id="SSF48208">
    <property type="entry name" value="Six-hairpin glycosidases"/>
    <property type="match status" value="1"/>
</dbReference>
<dbReference type="InterPro" id="IPR017045">
    <property type="entry name" value="Malt_Pase/Glycosyl_Hdrlase"/>
</dbReference>
<keyword evidence="10" id="KW-1185">Reference proteome</keyword>
<evidence type="ECO:0000259" key="6">
    <source>
        <dbReference type="Pfam" id="PF03632"/>
    </source>
</evidence>
<dbReference type="EMBL" id="NOJY02000006">
    <property type="protein sequence ID" value="RDY28598.1"/>
    <property type="molecule type" value="Genomic_DNA"/>
</dbReference>
<dbReference type="Proteomes" id="UP000215694">
    <property type="component" value="Unassembled WGS sequence"/>
</dbReference>
<name>A0A371J7F9_9FIRM</name>
<dbReference type="Gene3D" id="2.70.98.40">
    <property type="entry name" value="Glycoside hydrolase, family 65, N-terminal domain"/>
    <property type="match status" value="1"/>
</dbReference>
<evidence type="ECO:0000313" key="10">
    <source>
        <dbReference type="Proteomes" id="UP000215694"/>
    </source>
</evidence>
<evidence type="ECO:0000256" key="4">
    <source>
        <dbReference type="PIRSR" id="PIRSR036289-50"/>
    </source>
</evidence>
<dbReference type="InterPro" id="IPR005194">
    <property type="entry name" value="Glyco_hydro_65_C"/>
</dbReference>
<sequence>MKYDLGSGEYKNWIVSENDFDSLYLGKCESIMCLGNGYLGLRSATEEKYVGETRDMLIAGTFNKFDDEVTELPNAADLTEITIFINGDRFSLLQGNVRDYSRSLNLKNGELTRSFIWTNKDFGDIKFEFKRFVSLNDLHLIGQRVSITPIEKNLDIKIQSGINGQVSNTGAQHFSEGEKRVYDAKYIQYTQKTTESNIDFVLNTVNSFEINSETVKPNSLIVMDRRKVYYNYEMSIEKSSTLVIEKISNVFTSRDKECEGLSYEELKELSLKRIKEESVRGYETLQSESAKAWEEKIWSKCSITINSQNDYEQLAIRFAQYHLVVMTPGHDNRMNIGAKGLSGEGYKGHTFWDTEIFMLPYFIYTDPKVAKSLLEYRYLTLAGARKKAKENGYEGSQFPWESAWLEDGEVTPIWGSADVITGKAEKIWTGFIEIHVTSDVVYGTWHYYNATNDQEFMDTCGYEIIFDCATFWQSRLEWNEEKQIFEITGVIGPDEYKEHVDNNAFTNYTAKWNLDLAMNYYNELKENRRDLFDKLNEKLNLDENFTKWASKVDKVYLPKPNEDNIIPQDDTYLTKEIIDLTKYKNQTNIGSFFKDYNMHQANEIQVSKQADIMVLFLLLEGLFSEEVKKANWEYYEPKTLHDSSLSLSTHCTLANDLGHSELSYELFRKACDIDLGPNMKTSDAGIHSASLGGVWQCIVNGFGGVRMIDGNLRINPCLPKTWNKLELPLHWHGDLLNISITSEELNIVNTTNNNEEIRFIHKGNECKLTNSITIKLA</sequence>
<dbReference type="GO" id="GO:0004553">
    <property type="term" value="F:hydrolase activity, hydrolyzing O-glycosyl compounds"/>
    <property type="evidence" value="ECO:0007669"/>
    <property type="project" value="TreeGrafter"/>
</dbReference>
<gene>
    <name evidence="9" type="ORF">CHL78_004940</name>
</gene>
<evidence type="ECO:0000259" key="7">
    <source>
        <dbReference type="Pfam" id="PF03633"/>
    </source>
</evidence>
<dbReference type="PIRSF" id="PIRSF036289">
    <property type="entry name" value="Glycosyl_hydrolase_malt_phosph"/>
    <property type="match status" value="1"/>
</dbReference>
<keyword evidence="2" id="KW-0328">Glycosyltransferase</keyword>
<dbReference type="InterPro" id="IPR005195">
    <property type="entry name" value="Glyco_hydro_65_M"/>
</dbReference>
<dbReference type="AlphaFoldDB" id="A0A371J7F9"/>
<dbReference type="Pfam" id="PF03632">
    <property type="entry name" value="Glyco_hydro_65m"/>
    <property type="match status" value="1"/>
</dbReference>
<comment type="caution">
    <text evidence="9">The sequence shown here is derived from an EMBL/GenBank/DDBJ whole genome shotgun (WGS) entry which is preliminary data.</text>
</comment>
<evidence type="ECO:0000313" key="9">
    <source>
        <dbReference type="EMBL" id="RDY28598.1"/>
    </source>
</evidence>
<keyword evidence="9" id="KW-0378">Hydrolase</keyword>
<dbReference type="InterPro" id="IPR008928">
    <property type="entry name" value="6-hairpin_glycosidase_sf"/>
</dbReference>
<dbReference type="InterPro" id="IPR005196">
    <property type="entry name" value="Glyco_hydro_65_N"/>
</dbReference>
<evidence type="ECO:0000256" key="2">
    <source>
        <dbReference type="ARBA" id="ARBA00022676"/>
    </source>
</evidence>
<dbReference type="PANTHER" id="PTHR11051:SF8">
    <property type="entry name" value="PROTEIN-GLUCOSYLGALACTOSYLHYDROXYLYSINE GLUCOSIDASE"/>
    <property type="match status" value="1"/>
</dbReference>
<reference evidence="9 10" key="1">
    <citation type="journal article" date="2017" name="Genome Announc.">
        <title>Draft Genome Sequence of Romboutsia weinsteinii sp. nov. Strain CCRI-19649(T) Isolated from Surface Water.</title>
        <authorList>
            <person name="Maheux A.F."/>
            <person name="Boudreau D.K."/>
            <person name="Berube E."/>
            <person name="Boissinot M."/>
            <person name="Cantin P."/>
            <person name="Raymond F."/>
            <person name="Corbeil J."/>
            <person name="Omar R.F."/>
            <person name="Bergeron M.G."/>
        </authorList>
    </citation>
    <scope>NUCLEOTIDE SEQUENCE [LARGE SCALE GENOMIC DNA]</scope>
    <source>
        <strain evidence="9 10">CCRI-19649</strain>
    </source>
</reference>
<feature type="domain" description="Glycoside hydrolase family 65 N-terminal" evidence="8">
    <location>
        <begin position="17"/>
        <end position="254"/>
    </location>
</feature>
<dbReference type="GO" id="GO:0005975">
    <property type="term" value="P:carbohydrate metabolic process"/>
    <property type="evidence" value="ECO:0007669"/>
    <property type="project" value="InterPro"/>
</dbReference>
<feature type="domain" description="Glycoside hydrolase family 65 C-terminal" evidence="7">
    <location>
        <begin position="706"/>
        <end position="766"/>
    </location>
</feature>
<dbReference type="Pfam" id="PF03636">
    <property type="entry name" value="Glyco_hydro_65N"/>
    <property type="match status" value="1"/>
</dbReference>
<evidence type="ECO:0000256" key="1">
    <source>
        <dbReference type="ARBA" id="ARBA00006768"/>
    </source>
</evidence>
<dbReference type="InterPro" id="IPR037018">
    <property type="entry name" value="GH65_N"/>
</dbReference>
<protein>
    <submittedName>
        <fullName evidence="9">Glycoside hydrolase family 65 protein</fullName>
    </submittedName>
</protein>
<dbReference type="Pfam" id="PF03633">
    <property type="entry name" value="Glyco_hydro_65C"/>
    <property type="match status" value="1"/>
</dbReference>
<dbReference type="Gene3D" id="2.60.420.10">
    <property type="entry name" value="Maltose phosphorylase, domain 3"/>
    <property type="match status" value="1"/>
</dbReference>
<feature type="binding site" evidence="5">
    <location>
        <begin position="608"/>
        <end position="609"/>
    </location>
    <ligand>
        <name>substrate</name>
    </ligand>
</feature>
<dbReference type="InterPro" id="IPR011013">
    <property type="entry name" value="Gal_mutarotase_sf_dom"/>
</dbReference>
<dbReference type="SUPFAM" id="SSF74650">
    <property type="entry name" value="Galactose mutarotase-like"/>
    <property type="match status" value="1"/>
</dbReference>
<accession>A0A371J7F9</accession>
<proteinExistence type="inferred from homology"/>
<dbReference type="PANTHER" id="PTHR11051">
    <property type="entry name" value="GLYCOSYL HYDROLASE-RELATED"/>
    <property type="match status" value="1"/>
</dbReference>
<organism evidence="9 10">
    <name type="scientific">Romboutsia weinsteinii</name>
    <dbReference type="NCBI Taxonomy" id="2020949"/>
    <lineage>
        <taxon>Bacteria</taxon>
        <taxon>Bacillati</taxon>
        <taxon>Bacillota</taxon>
        <taxon>Clostridia</taxon>
        <taxon>Peptostreptococcales</taxon>
        <taxon>Peptostreptococcaceae</taxon>
        <taxon>Romboutsia</taxon>
    </lineage>
</organism>
<feature type="active site" description="Proton donor" evidence="4">
    <location>
        <position position="495"/>
    </location>
</feature>
<dbReference type="OrthoDB" id="9758855at2"/>
<comment type="similarity">
    <text evidence="1">Belongs to the glycosyl hydrolase 65 family.</text>
</comment>
<dbReference type="InterPro" id="IPR012341">
    <property type="entry name" value="6hp_glycosidase-like_sf"/>
</dbReference>
<keyword evidence="3" id="KW-0808">Transferase</keyword>
<dbReference type="GO" id="GO:0030246">
    <property type="term" value="F:carbohydrate binding"/>
    <property type="evidence" value="ECO:0007669"/>
    <property type="project" value="InterPro"/>
</dbReference>
<evidence type="ECO:0000256" key="3">
    <source>
        <dbReference type="ARBA" id="ARBA00022679"/>
    </source>
</evidence>
<feature type="domain" description="Glycoside hydrolase family 65 central catalytic" evidence="6">
    <location>
        <begin position="317"/>
        <end position="696"/>
    </location>
</feature>
<evidence type="ECO:0000259" key="8">
    <source>
        <dbReference type="Pfam" id="PF03636"/>
    </source>
</evidence>
<feature type="binding site" evidence="5">
    <location>
        <begin position="352"/>
        <end position="353"/>
    </location>
    <ligand>
        <name>substrate</name>
    </ligand>
</feature>
<dbReference type="Gene3D" id="1.50.10.10">
    <property type="match status" value="1"/>
</dbReference>